<dbReference type="InterPro" id="IPR044068">
    <property type="entry name" value="CB"/>
</dbReference>
<gene>
    <name evidence="7" type="ORF">SAMN05660923_02864</name>
</gene>
<sequence>MTGSIEKRGENSYRLTVSMGTGSGGKRKRYRKTIRVQGKTEAARMKEAEKELAKFVAEIEGDNFIEPSRLTFKSYTNKWLDDYARPNLAPKTIYEYERLLELRMLPFFGHMKLNKIKPVHILDFYKALQREGKLSNNSIMHYHRLLRKMFNDAVKWQILSDNPVVRVDPPKTEKPRVQYYDEEDIDKLMKALEGEATKYVCAILVTMASGFRLGELMGLQWKHVDFENNTIKIEQANQYLPKEGTFTKEPKTDESNRIIAMPEPAMRILKIHEKEEKEKRLNCGEKWEGDDNFEENFVFTQWNGKVMHPSTPSKWFNDFLKRKGLKKITFHQLRHTSATMLINAGLNIRALSARLGHSNTSTTLNIYSHALKSADKVAADKMEEIMFGKGTKKDAK</sequence>
<name>A0A1H3E8S2_9FIRM</name>
<protein>
    <submittedName>
        <fullName evidence="7">Site-specific recombinase XerD</fullName>
    </submittedName>
</protein>
<keyword evidence="2 4" id="KW-0238">DNA-binding</keyword>
<dbReference type="GO" id="GO:0015074">
    <property type="term" value="P:DNA integration"/>
    <property type="evidence" value="ECO:0007669"/>
    <property type="project" value="UniProtKB-KW"/>
</dbReference>
<feature type="domain" description="Tyr recombinase" evidence="5">
    <location>
        <begin position="175"/>
        <end position="380"/>
    </location>
</feature>
<dbReference type="PANTHER" id="PTHR30349:SF91">
    <property type="entry name" value="INTA PROTEIN"/>
    <property type="match status" value="1"/>
</dbReference>
<dbReference type="PROSITE" id="PS51900">
    <property type="entry name" value="CB"/>
    <property type="match status" value="1"/>
</dbReference>
<dbReference type="InterPro" id="IPR011010">
    <property type="entry name" value="DNA_brk_join_enz"/>
</dbReference>
<evidence type="ECO:0000259" key="6">
    <source>
        <dbReference type="PROSITE" id="PS51900"/>
    </source>
</evidence>
<keyword evidence="1" id="KW-0229">DNA integration</keyword>
<proteinExistence type="predicted"/>
<evidence type="ECO:0000256" key="3">
    <source>
        <dbReference type="ARBA" id="ARBA00023172"/>
    </source>
</evidence>
<dbReference type="SUPFAM" id="SSF56349">
    <property type="entry name" value="DNA breaking-rejoining enzymes"/>
    <property type="match status" value="1"/>
</dbReference>
<accession>A0A1H3E8S2</accession>
<evidence type="ECO:0000313" key="7">
    <source>
        <dbReference type="EMBL" id="SDX75000.1"/>
    </source>
</evidence>
<dbReference type="InterPro" id="IPR010998">
    <property type="entry name" value="Integrase_recombinase_N"/>
</dbReference>
<dbReference type="Gene3D" id="1.10.150.130">
    <property type="match status" value="1"/>
</dbReference>
<evidence type="ECO:0000256" key="1">
    <source>
        <dbReference type="ARBA" id="ARBA00022908"/>
    </source>
</evidence>
<dbReference type="InterPro" id="IPR013762">
    <property type="entry name" value="Integrase-like_cat_sf"/>
</dbReference>
<dbReference type="CDD" id="cd01189">
    <property type="entry name" value="INT_ICEBs1_C_like"/>
    <property type="match status" value="1"/>
</dbReference>
<keyword evidence="8" id="KW-1185">Reference proteome</keyword>
<dbReference type="InterPro" id="IPR004107">
    <property type="entry name" value="Integrase_SAM-like_N"/>
</dbReference>
<evidence type="ECO:0000313" key="8">
    <source>
        <dbReference type="Proteomes" id="UP000198828"/>
    </source>
</evidence>
<organism evidence="7 8">
    <name type="scientific">Tepidimicrobium xylanilyticum</name>
    <dbReference type="NCBI Taxonomy" id="1123352"/>
    <lineage>
        <taxon>Bacteria</taxon>
        <taxon>Bacillati</taxon>
        <taxon>Bacillota</taxon>
        <taxon>Tissierellia</taxon>
        <taxon>Tissierellales</taxon>
        <taxon>Tepidimicrobiaceae</taxon>
        <taxon>Tepidimicrobium</taxon>
    </lineage>
</organism>
<dbReference type="InterPro" id="IPR002104">
    <property type="entry name" value="Integrase_catalytic"/>
</dbReference>
<evidence type="ECO:0000256" key="2">
    <source>
        <dbReference type="ARBA" id="ARBA00023125"/>
    </source>
</evidence>
<dbReference type="GO" id="GO:0006310">
    <property type="term" value="P:DNA recombination"/>
    <property type="evidence" value="ECO:0007669"/>
    <property type="project" value="UniProtKB-KW"/>
</dbReference>
<dbReference type="OrthoDB" id="9803188at2"/>
<dbReference type="InterPro" id="IPR050090">
    <property type="entry name" value="Tyrosine_recombinase_XerCD"/>
</dbReference>
<dbReference type="Proteomes" id="UP000198828">
    <property type="component" value="Unassembled WGS sequence"/>
</dbReference>
<dbReference type="Pfam" id="PF14659">
    <property type="entry name" value="Phage_int_SAM_3"/>
    <property type="match status" value="1"/>
</dbReference>
<dbReference type="PROSITE" id="PS51898">
    <property type="entry name" value="TYR_RECOMBINASE"/>
    <property type="match status" value="1"/>
</dbReference>
<dbReference type="Gene3D" id="1.10.443.10">
    <property type="entry name" value="Intergrase catalytic core"/>
    <property type="match status" value="1"/>
</dbReference>
<evidence type="ECO:0000259" key="5">
    <source>
        <dbReference type="PROSITE" id="PS51898"/>
    </source>
</evidence>
<dbReference type="Pfam" id="PF00589">
    <property type="entry name" value="Phage_integrase"/>
    <property type="match status" value="1"/>
</dbReference>
<dbReference type="EMBL" id="FNNG01000018">
    <property type="protein sequence ID" value="SDX75000.1"/>
    <property type="molecule type" value="Genomic_DNA"/>
</dbReference>
<dbReference type="AlphaFoldDB" id="A0A1H3E8S2"/>
<evidence type="ECO:0000256" key="4">
    <source>
        <dbReference type="PROSITE-ProRule" id="PRU01248"/>
    </source>
</evidence>
<feature type="domain" description="Core-binding (CB)" evidence="6">
    <location>
        <begin position="70"/>
        <end position="154"/>
    </location>
</feature>
<keyword evidence="3" id="KW-0233">DNA recombination</keyword>
<reference evidence="7 8" key="1">
    <citation type="submission" date="2016-10" db="EMBL/GenBank/DDBJ databases">
        <authorList>
            <person name="de Groot N.N."/>
        </authorList>
    </citation>
    <scope>NUCLEOTIDE SEQUENCE [LARGE SCALE GENOMIC DNA]</scope>
    <source>
        <strain evidence="7 8">DSM 23310</strain>
    </source>
</reference>
<dbReference type="RefSeq" id="WP_093754830.1">
    <property type="nucleotide sequence ID" value="NZ_FNNG01000018.1"/>
</dbReference>
<dbReference type="GO" id="GO:0003677">
    <property type="term" value="F:DNA binding"/>
    <property type="evidence" value="ECO:0007669"/>
    <property type="project" value="UniProtKB-UniRule"/>
</dbReference>
<dbReference type="PANTHER" id="PTHR30349">
    <property type="entry name" value="PHAGE INTEGRASE-RELATED"/>
    <property type="match status" value="1"/>
</dbReference>